<dbReference type="InterPro" id="IPR011050">
    <property type="entry name" value="Pectin_lyase_fold/virulence"/>
</dbReference>
<comment type="caution">
    <text evidence="11">The sequence shown here is derived from an EMBL/GenBank/DDBJ whole genome shotgun (WGS) entry which is preliminary data.</text>
</comment>
<dbReference type="SMART" id="SM01417">
    <property type="entry name" value="Solute_trans_a"/>
    <property type="match status" value="1"/>
</dbReference>
<dbReference type="SMART" id="SM00656">
    <property type="entry name" value="Amb_all"/>
    <property type="match status" value="1"/>
</dbReference>
<dbReference type="GO" id="GO:0005576">
    <property type="term" value="C:extracellular region"/>
    <property type="evidence" value="ECO:0007669"/>
    <property type="project" value="UniProtKB-SubCell"/>
</dbReference>
<feature type="transmembrane region" description="Helical" evidence="9">
    <location>
        <begin position="772"/>
        <end position="792"/>
    </location>
</feature>
<evidence type="ECO:0000256" key="3">
    <source>
        <dbReference type="ARBA" id="ARBA00022692"/>
    </source>
</evidence>
<name>A0A5N5QM23_9AGAM</name>
<organism evidence="11 12">
    <name type="scientific">Ceratobasidium theobromae</name>
    <dbReference type="NCBI Taxonomy" id="1582974"/>
    <lineage>
        <taxon>Eukaryota</taxon>
        <taxon>Fungi</taxon>
        <taxon>Dikarya</taxon>
        <taxon>Basidiomycota</taxon>
        <taxon>Agaricomycotina</taxon>
        <taxon>Agaricomycetes</taxon>
        <taxon>Cantharellales</taxon>
        <taxon>Ceratobasidiaceae</taxon>
        <taxon>Ceratobasidium</taxon>
    </lineage>
</organism>
<evidence type="ECO:0000256" key="2">
    <source>
        <dbReference type="ARBA" id="ARBA00010980"/>
    </source>
</evidence>
<dbReference type="InterPro" id="IPR012334">
    <property type="entry name" value="Pectin_lyas_fold"/>
</dbReference>
<dbReference type="OrthoDB" id="5348404at2759"/>
<reference evidence="11 12" key="1">
    <citation type="journal article" date="2019" name="Fungal Biol. Biotechnol.">
        <title>Draft genome sequence of fastidious pathogen Ceratobasidium theobromae, which causes vascular-streak dieback in Theobroma cacao.</title>
        <authorList>
            <person name="Ali S.S."/>
            <person name="Asman A."/>
            <person name="Shao J."/>
            <person name="Firmansyah A.P."/>
            <person name="Susilo A.W."/>
            <person name="Rosmana A."/>
            <person name="McMahon P."/>
            <person name="Junaid M."/>
            <person name="Guest D."/>
            <person name="Kheng T.Y."/>
            <person name="Meinhardt L.W."/>
            <person name="Bailey B.A."/>
        </authorList>
    </citation>
    <scope>NUCLEOTIDE SEQUENCE [LARGE SCALE GENOMIC DNA]</scope>
    <source>
        <strain evidence="11 12">CT2</strain>
    </source>
</reference>
<evidence type="ECO:0000256" key="9">
    <source>
        <dbReference type="SAM" id="Phobius"/>
    </source>
</evidence>
<evidence type="ECO:0000256" key="8">
    <source>
        <dbReference type="SAM" id="MobiDB-lite"/>
    </source>
</evidence>
<evidence type="ECO:0000256" key="5">
    <source>
        <dbReference type="ARBA" id="ARBA00023136"/>
    </source>
</evidence>
<dbReference type="SUPFAM" id="SSF51126">
    <property type="entry name" value="Pectin lyase-like"/>
    <property type="match status" value="1"/>
</dbReference>
<sequence length="935" mass="102749">MVACSPNLLASLGFIYAFAQVYGLTVYTGAAPSLPSRKPFGFASKSTGGSLNSSATYIVTNAAELKEALALPYTKTIYVKGVIHGNELADGTRATCQNYIDTTGSAGAAIRTFNFTEYVFSLNSTYLSLVSAAAAAGQTFEGRNATEYRTYLGKLNGWRPVVSNTQKAAVGFTLKNNTSLIGLDSTAALDGINLYLNSVDNIWIRNLKLVSPADCFPAPETYPSSWNAKFDALGLVTATNVWVDGCELQDQLSGEYVTPDIIPPGWEVDRYDGLFDCEDGSDNVTFSHNIVRNHHKSMLLGGGTKEADRDLGKMHFTIFGNHIINSASRNPLMRFGSFDISANLFESVNNKSPVYKRADVPADAVFQYHFGVYNQSQVQLQDNIFVQTGSVPDDTSRIFTVTENLLADRPAKLCVRNSFNSTMNGKAVDLVGLARGALNYAVGLGRAVTGGVVFGCDGFSVPSLPTKFTNYSQVQSKLLGLRCRQRVYSLQRHVNRGLPRFNLGGLASPTRRLSSANQVVMVATCESENTEAIDQSSFWDENGIHWDAHRIGWAVSGAFALAAVIITLVSVSRHSRNYHVPKEQRQIILPSQYLVIVYEAFTLSAFMLLIIQYVANTSSGKTAEGALARKDKEKLPLPFCCWRYRPTKAYFMYTIKWSVLQYVIIRPAVSVVGIICEALHILCQSSWSYKHPSVYLSAIDFVSISVALYGLILFYDLTKQELAGRRPLAKFLTIKLIVMATFYQEFVFDALQNHGIIKATQFWTASNIADGLNALAITIEMVFFAFFMMWAYPISEYIRPDLPKTPVKRAIIDSLNFSDFAVEIWGSLKFFWDYALGKPHTRGVLHQDTQDFGEAFGVRNDNGTLRSRGGAVANAADPDAVRPFFANPLNVPRSSNLSGNRHARTPGSDGSEETYGMRPLPTQMPRTGANGGATS</sequence>
<keyword evidence="4 9" id="KW-1133">Transmembrane helix</keyword>
<evidence type="ECO:0000259" key="10">
    <source>
        <dbReference type="SMART" id="SM00656"/>
    </source>
</evidence>
<dbReference type="Gene3D" id="2.160.20.10">
    <property type="entry name" value="Single-stranded right-handed beta-helix, Pectin lyase-like"/>
    <property type="match status" value="1"/>
</dbReference>
<accession>A0A5N5QM23</accession>
<feature type="region of interest" description="Disordered" evidence="8">
    <location>
        <begin position="891"/>
        <end position="935"/>
    </location>
</feature>
<dbReference type="GO" id="GO:0016020">
    <property type="term" value="C:membrane"/>
    <property type="evidence" value="ECO:0007669"/>
    <property type="project" value="UniProtKB-SubCell"/>
</dbReference>
<keyword evidence="7" id="KW-0119">Carbohydrate metabolism</keyword>
<evidence type="ECO:0000256" key="1">
    <source>
        <dbReference type="ARBA" id="ARBA00004141"/>
    </source>
</evidence>
<dbReference type="InterPro" id="IPR002022">
    <property type="entry name" value="Pec_lyase"/>
</dbReference>
<evidence type="ECO:0000313" key="11">
    <source>
        <dbReference type="EMBL" id="KAB5592317.1"/>
    </source>
</evidence>
<feature type="transmembrane region" description="Helical" evidence="9">
    <location>
        <begin position="593"/>
        <end position="615"/>
    </location>
</feature>
<comment type="similarity">
    <text evidence="2 7">Belongs to the polysaccharide lyase 1 family.</text>
</comment>
<feature type="transmembrane region" description="Helical" evidence="9">
    <location>
        <begin position="694"/>
        <end position="715"/>
    </location>
</feature>
<dbReference type="Pfam" id="PF03619">
    <property type="entry name" value="Solute_trans_a"/>
    <property type="match status" value="2"/>
</dbReference>
<keyword evidence="3 9" id="KW-0812">Transmembrane</keyword>
<evidence type="ECO:0000256" key="4">
    <source>
        <dbReference type="ARBA" id="ARBA00022989"/>
    </source>
</evidence>
<keyword evidence="12" id="KW-1185">Reference proteome</keyword>
<feature type="domain" description="Pectate lyase" evidence="10">
    <location>
        <begin position="123"/>
        <end position="392"/>
    </location>
</feature>
<dbReference type="PANTHER" id="PTHR23423">
    <property type="entry name" value="ORGANIC SOLUTE TRANSPORTER-RELATED"/>
    <property type="match status" value="1"/>
</dbReference>
<dbReference type="Pfam" id="PF00544">
    <property type="entry name" value="Pectate_lyase_4"/>
    <property type="match status" value="1"/>
</dbReference>
<keyword evidence="7" id="KW-0964">Secreted</keyword>
<dbReference type="Proteomes" id="UP000383932">
    <property type="component" value="Unassembled WGS sequence"/>
</dbReference>
<dbReference type="GO" id="GO:0016829">
    <property type="term" value="F:lyase activity"/>
    <property type="evidence" value="ECO:0007669"/>
    <property type="project" value="UniProtKB-KW"/>
</dbReference>
<gene>
    <name evidence="11" type="ORF">CTheo_4247</name>
</gene>
<protein>
    <submittedName>
        <fullName evidence="11">Polysaccharide lyase family 1 protein</fullName>
    </submittedName>
</protein>
<keyword evidence="6 7" id="KW-0456">Lyase</keyword>
<evidence type="ECO:0000256" key="6">
    <source>
        <dbReference type="ARBA" id="ARBA00023239"/>
    </source>
</evidence>
<dbReference type="GO" id="GO:0000272">
    <property type="term" value="P:polysaccharide catabolic process"/>
    <property type="evidence" value="ECO:0007669"/>
    <property type="project" value="UniProtKB-KW"/>
</dbReference>
<feature type="transmembrane region" description="Helical" evidence="9">
    <location>
        <begin position="551"/>
        <end position="572"/>
    </location>
</feature>
<feature type="transmembrane region" description="Helical" evidence="9">
    <location>
        <begin position="659"/>
        <end position="682"/>
    </location>
</feature>
<proteinExistence type="inferred from homology"/>
<dbReference type="InterPro" id="IPR005178">
    <property type="entry name" value="Ostalpha/TMEM184C"/>
</dbReference>
<keyword evidence="5 9" id="KW-0472">Membrane</keyword>
<evidence type="ECO:0000313" key="12">
    <source>
        <dbReference type="Proteomes" id="UP000383932"/>
    </source>
</evidence>
<keyword evidence="7" id="KW-0624">Polysaccharide degradation</keyword>
<evidence type="ECO:0000256" key="7">
    <source>
        <dbReference type="RuleBase" id="RU361173"/>
    </source>
</evidence>
<comment type="subcellular location">
    <subcellularLocation>
        <location evidence="1">Membrane</location>
        <topology evidence="1">Multi-pass membrane protein</topology>
    </subcellularLocation>
    <subcellularLocation>
        <location evidence="7">Secreted</location>
    </subcellularLocation>
</comment>
<dbReference type="AlphaFoldDB" id="A0A5N5QM23"/>
<dbReference type="EMBL" id="SSOP01000069">
    <property type="protein sequence ID" value="KAB5592317.1"/>
    <property type="molecule type" value="Genomic_DNA"/>
</dbReference>